<sequence>MDTMSYLLDHGANPHKVDDRGFNPLHRAARRGDPEMVELLLAKGVSVDPVSASGTPLHIAAYNGHDEAMKILLKHNADCNKIVPGAETLLLAAIAGSSVKCVKLLVEAGADVNDGLITPLVAAATNTACLKYLLEAGANPNVPDNLFNNVFGRMPIEIAALDGSREDVEILFPVTYCIPTVHDWSIDGIIHHAKSASMKQEPKLKESYAFKNVVGSLTEDPAFNHKLVTRKPQHPSLGSKQMPHNPMLSAFMEEISSRMRRRTVYLCIKGKKRSMTSAVQIQLEDCRTPIT</sequence>
<dbReference type="PRINTS" id="PR01415">
    <property type="entry name" value="ANKYRIN"/>
</dbReference>
<dbReference type="InterPro" id="IPR051616">
    <property type="entry name" value="Cul2-RING_E3_ligase_SR"/>
</dbReference>
<dbReference type="PANTHER" id="PTHR46224:SF63">
    <property type="entry name" value="OS02G0493300 PROTEIN"/>
    <property type="match status" value="1"/>
</dbReference>
<reference evidence="1" key="1">
    <citation type="submission" date="2015-06" db="UniProtKB">
        <authorList>
            <consortium name="EnsemblPlants"/>
        </authorList>
    </citation>
    <scope>IDENTIFICATION</scope>
</reference>
<dbReference type="AlphaFoldDB" id="M8BEN6"/>
<proteinExistence type="predicted"/>
<dbReference type="SUPFAM" id="SSF48403">
    <property type="entry name" value="Ankyrin repeat"/>
    <property type="match status" value="1"/>
</dbReference>
<evidence type="ECO:0000313" key="1">
    <source>
        <dbReference type="EnsemblPlants" id="EMT23380"/>
    </source>
</evidence>
<name>M8BEN6_AEGTA</name>
<dbReference type="PROSITE" id="PS50297">
    <property type="entry name" value="ANK_REP_REGION"/>
    <property type="match status" value="2"/>
</dbReference>
<dbReference type="SMART" id="SM00248">
    <property type="entry name" value="ANK"/>
    <property type="match status" value="4"/>
</dbReference>
<dbReference type="InterPro" id="IPR036770">
    <property type="entry name" value="Ankyrin_rpt-contain_sf"/>
</dbReference>
<dbReference type="EnsemblPlants" id="EMT23380">
    <property type="protein sequence ID" value="EMT23380"/>
    <property type="gene ID" value="F775_16750"/>
</dbReference>
<dbReference type="InterPro" id="IPR002110">
    <property type="entry name" value="Ankyrin_rpt"/>
</dbReference>
<accession>M8BEN6</accession>
<dbReference type="Pfam" id="PF12796">
    <property type="entry name" value="Ank_2"/>
    <property type="match status" value="2"/>
</dbReference>
<dbReference type="PROSITE" id="PS50088">
    <property type="entry name" value="ANK_REPEAT"/>
    <property type="match status" value="3"/>
</dbReference>
<dbReference type="PANTHER" id="PTHR46224">
    <property type="entry name" value="ANKYRIN REPEAT FAMILY PROTEIN"/>
    <property type="match status" value="1"/>
</dbReference>
<organism evidence="1">
    <name type="scientific">Aegilops tauschii</name>
    <name type="common">Tausch's goatgrass</name>
    <name type="synonym">Aegilops squarrosa</name>
    <dbReference type="NCBI Taxonomy" id="37682"/>
    <lineage>
        <taxon>Eukaryota</taxon>
        <taxon>Viridiplantae</taxon>
        <taxon>Streptophyta</taxon>
        <taxon>Embryophyta</taxon>
        <taxon>Tracheophyta</taxon>
        <taxon>Spermatophyta</taxon>
        <taxon>Magnoliopsida</taxon>
        <taxon>Liliopsida</taxon>
        <taxon>Poales</taxon>
        <taxon>Poaceae</taxon>
        <taxon>BOP clade</taxon>
        <taxon>Pooideae</taxon>
        <taxon>Triticodae</taxon>
        <taxon>Triticeae</taxon>
        <taxon>Triticinae</taxon>
        <taxon>Aegilops</taxon>
    </lineage>
</organism>
<dbReference type="Gene3D" id="1.25.40.20">
    <property type="entry name" value="Ankyrin repeat-containing domain"/>
    <property type="match status" value="2"/>
</dbReference>
<protein>
    <submittedName>
        <fullName evidence="1">Uncharacterized protein</fullName>
    </submittedName>
</protein>